<feature type="compositionally biased region" description="Basic and acidic residues" evidence="1">
    <location>
        <begin position="538"/>
        <end position="555"/>
    </location>
</feature>
<feature type="compositionally biased region" description="Gly residues" evidence="1">
    <location>
        <begin position="196"/>
        <end position="210"/>
    </location>
</feature>
<feature type="region of interest" description="Disordered" evidence="1">
    <location>
        <begin position="655"/>
        <end position="792"/>
    </location>
</feature>
<feature type="compositionally biased region" description="Low complexity" evidence="1">
    <location>
        <begin position="618"/>
        <end position="631"/>
    </location>
</feature>
<accession>A0A6A4XDQ6</accession>
<feature type="compositionally biased region" description="Pro residues" evidence="1">
    <location>
        <begin position="731"/>
        <end position="740"/>
    </location>
</feature>
<proteinExistence type="predicted"/>
<feature type="compositionally biased region" description="Low complexity" evidence="1">
    <location>
        <begin position="324"/>
        <end position="345"/>
    </location>
</feature>
<feature type="compositionally biased region" description="Basic and acidic residues" evidence="1">
    <location>
        <begin position="126"/>
        <end position="140"/>
    </location>
</feature>
<name>A0A6A4XDQ6_AMPAM</name>
<organism evidence="2 3">
    <name type="scientific">Amphibalanus amphitrite</name>
    <name type="common">Striped barnacle</name>
    <name type="synonym">Balanus amphitrite</name>
    <dbReference type="NCBI Taxonomy" id="1232801"/>
    <lineage>
        <taxon>Eukaryota</taxon>
        <taxon>Metazoa</taxon>
        <taxon>Ecdysozoa</taxon>
        <taxon>Arthropoda</taxon>
        <taxon>Crustacea</taxon>
        <taxon>Multicrustacea</taxon>
        <taxon>Cirripedia</taxon>
        <taxon>Thoracica</taxon>
        <taxon>Thoracicalcarea</taxon>
        <taxon>Balanomorpha</taxon>
        <taxon>Balanoidea</taxon>
        <taxon>Balanidae</taxon>
        <taxon>Amphibalaninae</taxon>
        <taxon>Amphibalanus</taxon>
    </lineage>
</organism>
<dbReference type="OrthoDB" id="6380923at2759"/>
<dbReference type="EMBL" id="VIIS01000166">
    <property type="protein sequence ID" value="KAF0312482.1"/>
    <property type="molecule type" value="Genomic_DNA"/>
</dbReference>
<gene>
    <name evidence="2" type="ORF">FJT64_016759</name>
</gene>
<comment type="caution">
    <text evidence="2">The sequence shown here is derived from an EMBL/GenBank/DDBJ whole genome shotgun (WGS) entry which is preliminary data.</text>
</comment>
<evidence type="ECO:0000256" key="1">
    <source>
        <dbReference type="SAM" id="MobiDB-lite"/>
    </source>
</evidence>
<feature type="compositionally biased region" description="Low complexity" evidence="1">
    <location>
        <begin position="556"/>
        <end position="584"/>
    </location>
</feature>
<reference evidence="2 3" key="1">
    <citation type="submission" date="2019-07" db="EMBL/GenBank/DDBJ databases">
        <title>Draft genome assembly of a fouling barnacle, Amphibalanus amphitrite (Darwin, 1854): The first reference genome for Thecostraca.</title>
        <authorList>
            <person name="Kim W."/>
        </authorList>
    </citation>
    <scope>NUCLEOTIDE SEQUENCE [LARGE SCALE GENOMIC DNA]</scope>
    <source>
        <strain evidence="2">SNU_AA5</strain>
        <tissue evidence="2">Soma without cirri and trophi</tissue>
    </source>
</reference>
<sequence length="792" mass="83540">MPSLTVYRRVRRNKIGDLRAQSAQTRYLDPAALSSSENSLVDSELYQQISPRSVVRPAASDIYGAAKSLDGSDLCAPGASPARTNGRRRASRDALEAGFLSEHDNSDIYGRGASGGRRRPARVPRPARERRGKSVEKMERLSVSVTGGGGSGGGGAQSNAPGLARNLDLSKSLDFSDSVLSGTDEVHNSTFSARPRGGGGGGSGGDGEGGTPDRAAAQDELRRQLRGLALVSDSGSASVLEVIEPAGSEAGSTVDLVQREIEAQRRARQARSRDSSRSRDRRQEPAASEAAKQLDQVRMRRNTTTEDDSDFLGLRTSKPHRSRPAASEAARAGSVVSGVSGVSAGQPGSTGGVGEVAARRVRGAESGSGWRSDGGASLASLVLSEPDILQGTRHTLERPEEPAISPAPRTEPVSDHPADETADELERPLFELDGRAGALPDTGAGKRRGFLQKFAMRTRWNSRKKERAWRPGGGEISGDEFREMYQQEGRDLSVSSQDLSASEASSLEEKKRTSLGEVGSLSEASDAEHRSKRASVASKRESDSAEAETALKEPAAKPSAAAVVVEKRTAPPSALPAAESAADKPAPPPKPKIAAKPSTLPRRAPATAAEHLTEEVPRPASSASRPDSSASGFPPYKGFALSGGASSLSAELLPAAEGGAAGRHSPAPSEASKTESALSPPSHASDVSKTESTRHLNQLDKIEELRAESVQKLTADVEEAAGPAPAEETRLPPPAAPQPVAPKLKRGVEKKLRRRRDDRPWYEVSDDESDLLHAGRYQPVQRSSSDEDAQLI</sequence>
<feature type="compositionally biased region" description="Basic and acidic residues" evidence="1">
    <location>
        <begin position="479"/>
        <end position="491"/>
    </location>
</feature>
<feature type="compositionally biased region" description="Basic and acidic residues" evidence="1">
    <location>
        <begin position="91"/>
        <end position="106"/>
    </location>
</feature>
<evidence type="ECO:0000313" key="3">
    <source>
        <dbReference type="Proteomes" id="UP000440578"/>
    </source>
</evidence>
<feature type="compositionally biased region" description="Basic and acidic residues" evidence="1">
    <location>
        <begin position="746"/>
        <end position="761"/>
    </location>
</feature>
<feature type="compositionally biased region" description="Basic and acidic residues" evidence="1">
    <location>
        <begin position="257"/>
        <end position="284"/>
    </location>
</feature>
<feature type="compositionally biased region" description="Gly residues" evidence="1">
    <location>
        <begin position="146"/>
        <end position="156"/>
    </location>
</feature>
<dbReference type="AlphaFoldDB" id="A0A6A4XDQ6"/>
<feature type="compositionally biased region" description="Basic and acidic residues" evidence="1">
    <location>
        <begin position="412"/>
        <end position="434"/>
    </location>
</feature>
<feature type="compositionally biased region" description="Low complexity" evidence="1">
    <location>
        <begin position="492"/>
        <end position="505"/>
    </location>
</feature>
<protein>
    <submittedName>
        <fullName evidence="2">Uncharacterized protein</fullName>
    </submittedName>
</protein>
<feature type="region of interest" description="Disordered" evidence="1">
    <location>
        <begin position="244"/>
        <end position="376"/>
    </location>
</feature>
<keyword evidence="3" id="KW-1185">Reference proteome</keyword>
<dbReference type="Proteomes" id="UP000440578">
    <property type="component" value="Unassembled WGS sequence"/>
</dbReference>
<evidence type="ECO:0000313" key="2">
    <source>
        <dbReference type="EMBL" id="KAF0312482.1"/>
    </source>
</evidence>
<feature type="region of interest" description="Disordered" evidence="1">
    <location>
        <begin position="179"/>
        <end position="220"/>
    </location>
</feature>
<feature type="region of interest" description="Disordered" evidence="1">
    <location>
        <begin position="389"/>
        <end position="641"/>
    </location>
</feature>
<feature type="region of interest" description="Disordered" evidence="1">
    <location>
        <begin position="68"/>
        <end position="163"/>
    </location>
</feature>
<feature type="compositionally biased region" description="Basic and acidic residues" evidence="1">
    <location>
        <begin position="686"/>
        <end position="709"/>
    </location>
</feature>